<dbReference type="Proteomes" id="UP000276215">
    <property type="component" value="Unassembled WGS sequence"/>
</dbReference>
<dbReference type="OrthoDB" id="5403934at2759"/>
<name>A0A3N4J6U9_9PEZI</name>
<protein>
    <submittedName>
        <fullName evidence="2">Uncharacterized protein</fullName>
    </submittedName>
</protein>
<feature type="region of interest" description="Disordered" evidence="1">
    <location>
        <begin position="1"/>
        <end position="20"/>
    </location>
</feature>
<reference evidence="2 3" key="1">
    <citation type="journal article" date="2018" name="Nat. Ecol. Evol.">
        <title>Pezizomycetes genomes reveal the molecular basis of ectomycorrhizal truffle lifestyle.</title>
        <authorList>
            <person name="Murat C."/>
            <person name="Payen T."/>
            <person name="Noel B."/>
            <person name="Kuo A."/>
            <person name="Morin E."/>
            <person name="Chen J."/>
            <person name="Kohler A."/>
            <person name="Krizsan K."/>
            <person name="Balestrini R."/>
            <person name="Da Silva C."/>
            <person name="Montanini B."/>
            <person name="Hainaut M."/>
            <person name="Levati E."/>
            <person name="Barry K.W."/>
            <person name="Belfiori B."/>
            <person name="Cichocki N."/>
            <person name="Clum A."/>
            <person name="Dockter R.B."/>
            <person name="Fauchery L."/>
            <person name="Guy J."/>
            <person name="Iotti M."/>
            <person name="Le Tacon F."/>
            <person name="Lindquist E.A."/>
            <person name="Lipzen A."/>
            <person name="Malagnac F."/>
            <person name="Mello A."/>
            <person name="Molinier V."/>
            <person name="Miyauchi S."/>
            <person name="Poulain J."/>
            <person name="Riccioni C."/>
            <person name="Rubini A."/>
            <person name="Sitrit Y."/>
            <person name="Splivallo R."/>
            <person name="Traeger S."/>
            <person name="Wang M."/>
            <person name="Zifcakova L."/>
            <person name="Wipf D."/>
            <person name="Zambonelli A."/>
            <person name="Paolocci F."/>
            <person name="Nowrousian M."/>
            <person name="Ottonello S."/>
            <person name="Baldrian P."/>
            <person name="Spatafora J.W."/>
            <person name="Henrissat B."/>
            <person name="Nagy L.G."/>
            <person name="Aury J.M."/>
            <person name="Wincker P."/>
            <person name="Grigoriev I.V."/>
            <person name="Bonfante P."/>
            <person name="Martin F.M."/>
        </authorList>
    </citation>
    <scope>NUCLEOTIDE SEQUENCE [LARGE SCALE GENOMIC DNA]</scope>
    <source>
        <strain evidence="2 3">120613-1</strain>
    </source>
</reference>
<organism evidence="2 3">
    <name type="scientific">Choiromyces venosus 120613-1</name>
    <dbReference type="NCBI Taxonomy" id="1336337"/>
    <lineage>
        <taxon>Eukaryota</taxon>
        <taxon>Fungi</taxon>
        <taxon>Dikarya</taxon>
        <taxon>Ascomycota</taxon>
        <taxon>Pezizomycotina</taxon>
        <taxon>Pezizomycetes</taxon>
        <taxon>Pezizales</taxon>
        <taxon>Tuberaceae</taxon>
        <taxon>Choiromyces</taxon>
    </lineage>
</organism>
<evidence type="ECO:0000256" key="1">
    <source>
        <dbReference type="SAM" id="MobiDB-lite"/>
    </source>
</evidence>
<dbReference type="EMBL" id="ML120479">
    <property type="protein sequence ID" value="RPA92170.1"/>
    <property type="molecule type" value="Genomic_DNA"/>
</dbReference>
<feature type="region of interest" description="Disordered" evidence="1">
    <location>
        <begin position="121"/>
        <end position="171"/>
    </location>
</feature>
<evidence type="ECO:0000313" key="3">
    <source>
        <dbReference type="Proteomes" id="UP000276215"/>
    </source>
</evidence>
<dbReference type="AlphaFoldDB" id="A0A3N4J6U9"/>
<feature type="compositionally biased region" description="Basic and acidic residues" evidence="1">
    <location>
        <begin position="127"/>
        <end position="138"/>
    </location>
</feature>
<feature type="compositionally biased region" description="Basic and acidic residues" evidence="1">
    <location>
        <begin position="145"/>
        <end position="159"/>
    </location>
</feature>
<proteinExistence type="predicted"/>
<evidence type="ECO:0000313" key="2">
    <source>
        <dbReference type="EMBL" id="RPA92170.1"/>
    </source>
</evidence>
<keyword evidence="3" id="KW-1185">Reference proteome</keyword>
<gene>
    <name evidence="2" type="ORF">L873DRAFT_1794440</name>
</gene>
<accession>A0A3N4J6U9</accession>
<sequence>MTTTTPHPPTTLHGSTPLSPRSAESFLSAFLADASRKPNQNEIVLTNLLRVQQALAGVYVPPPELTAAEVIAAEAEVEQVLTKGEAGSGEIVSEGGKGEYGEVKVDEGGMGRRVEIEVVPKVVTTEEGDREKEKEKRRAEKKARRREERRGKEEGEKERKKVKKEKVEVEE</sequence>